<organism evidence="1 2">
    <name type="scientific">Catharanthus roseus</name>
    <name type="common">Madagascar periwinkle</name>
    <name type="synonym">Vinca rosea</name>
    <dbReference type="NCBI Taxonomy" id="4058"/>
    <lineage>
        <taxon>Eukaryota</taxon>
        <taxon>Viridiplantae</taxon>
        <taxon>Streptophyta</taxon>
        <taxon>Embryophyta</taxon>
        <taxon>Tracheophyta</taxon>
        <taxon>Spermatophyta</taxon>
        <taxon>Magnoliopsida</taxon>
        <taxon>eudicotyledons</taxon>
        <taxon>Gunneridae</taxon>
        <taxon>Pentapetalae</taxon>
        <taxon>asterids</taxon>
        <taxon>lamiids</taxon>
        <taxon>Gentianales</taxon>
        <taxon>Apocynaceae</taxon>
        <taxon>Rauvolfioideae</taxon>
        <taxon>Vinceae</taxon>
        <taxon>Catharanthinae</taxon>
        <taxon>Catharanthus</taxon>
    </lineage>
</organism>
<gene>
    <name evidence="1" type="ORF">M9H77_06223</name>
</gene>
<reference evidence="2" key="1">
    <citation type="journal article" date="2023" name="Nat. Plants">
        <title>Single-cell RNA sequencing provides a high-resolution roadmap for understanding the multicellular compartmentation of specialized metabolism.</title>
        <authorList>
            <person name="Sun S."/>
            <person name="Shen X."/>
            <person name="Li Y."/>
            <person name="Li Y."/>
            <person name="Wang S."/>
            <person name="Li R."/>
            <person name="Zhang H."/>
            <person name="Shen G."/>
            <person name="Guo B."/>
            <person name="Wei J."/>
            <person name="Xu J."/>
            <person name="St-Pierre B."/>
            <person name="Chen S."/>
            <person name="Sun C."/>
        </authorList>
    </citation>
    <scope>NUCLEOTIDE SEQUENCE [LARGE SCALE GENOMIC DNA]</scope>
</reference>
<keyword evidence="2" id="KW-1185">Reference proteome</keyword>
<protein>
    <submittedName>
        <fullName evidence="1">Uncharacterized protein</fullName>
    </submittedName>
</protein>
<dbReference type="EMBL" id="CM044702">
    <property type="protein sequence ID" value="KAI5675273.1"/>
    <property type="molecule type" value="Genomic_DNA"/>
</dbReference>
<name>A0ACC0BRP6_CATRO</name>
<evidence type="ECO:0000313" key="2">
    <source>
        <dbReference type="Proteomes" id="UP001060085"/>
    </source>
</evidence>
<accession>A0ACC0BRP6</accession>
<comment type="caution">
    <text evidence="1">The sequence shown here is derived from an EMBL/GenBank/DDBJ whole genome shotgun (WGS) entry which is preliminary data.</text>
</comment>
<dbReference type="Proteomes" id="UP001060085">
    <property type="component" value="Linkage Group LG02"/>
</dbReference>
<sequence length="201" mass="23414">MITHKKCAAMRRLQPPLYFLCNKRSSFFFPFSHLTSEKPDDPQFHLESLPSSQKFPISSRVLIRKVPVYYLESEQRAYRENLQCLEGQKTKIRHRFSSDLLSHLAKLVSRTPCQLGCARDTTSALHRRLCLYPPVFYAFRGSILLFVTLFLPLTCFFSSSRILRISSEVSYWRFFLIAKILAVKLIAEKLLALAWKCDVDI</sequence>
<proteinExistence type="predicted"/>
<evidence type="ECO:0000313" key="1">
    <source>
        <dbReference type="EMBL" id="KAI5675273.1"/>
    </source>
</evidence>